<comment type="caution">
    <text evidence="1">The sequence shown here is derived from an EMBL/GenBank/DDBJ whole genome shotgun (WGS) entry which is preliminary data.</text>
</comment>
<dbReference type="Proteomes" id="UP000824202">
    <property type="component" value="Unassembled WGS sequence"/>
</dbReference>
<sequence length="54" mass="6091">MGCYIGEVGDGLFGGYSNPWKRVLEADNKAALGQKRRLCRHIGTAFTRCRDDWT</sequence>
<accession>A0A9D1V1S1</accession>
<gene>
    <name evidence="1" type="ORF">H9863_09700</name>
</gene>
<reference evidence="1" key="2">
    <citation type="submission" date="2021-04" db="EMBL/GenBank/DDBJ databases">
        <authorList>
            <person name="Gilroy R."/>
        </authorList>
    </citation>
    <scope>NUCLEOTIDE SEQUENCE</scope>
    <source>
        <strain evidence="1">23274</strain>
    </source>
</reference>
<proteinExistence type="predicted"/>
<dbReference type="AlphaFoldDB" id="A0A9D1V1S1"/>
<protein>
    <submittedName>
        <fullName evidence="1">Uncharacterized protein</fullName>
    </submittedName>
</protein>
<evidence type="ECO:0000313" key="1">
    <source>
        <dbReference type="EMBL" id="HIX04368.1"/>
    </source>
</evidence>
<reference evidence="1" key="1">
    <citation type="journal article" date="2021" name="PeerJ">
        <title>Extensive microbial diversity within the chicken gut microbiome revealed by metagenomics and culture.</title>
        <authorList>
            <person name="Gilroy R."/>
            <person name="Ravi A."/>
            <person name="Getino M."/>
            <person name="Pursley I."/>
            <person name="Horton D.L."/>
            <person name="Alikhan N.F."/>
            <person name="Baker D."/>
            <person name="Gharbi K."/>
            <person name="Hall N."/>
            <person name="Watson M."/>
            <person name="Adriaenssens E.M."/>
            <person name="Foster-Nyarko E."/>
            <person name="Jarju S."/>
            <person name="Secka A."/>
            <person name="Antonio M."/>
            <person name="Oren A."/>
            <person name="Chaudhuri R.R."/>
            <person name="La Ragione R."/>
            <person name="Hildebrand F."/>
            <person name="Pallen M.J."/>
        </authorList>
    </citation>
    <scope>NUCLEOTIDE SEQUENCE</scope>
    <source>
        <strain evidence="1">23274</strain>
    </source>
</reference>
<evidence type="ECO:0000313" key="2">
    <source>
        <dbReference type="Proteomes" id="UP000824202"/>
    </source>
</evidence>
<dbReference type="EMBL" id="DXFT01000190">
    <property type="protein sequence ID" value="HIX04368.1"/>
    <property type="molecule type" value="Genomic_DNA"/>
</dbReference>
<organism evidence="1 2">
    <name type="scientific">Candidatus Odoribacter faecigallinarum</name>
    <dbReference type="NCBI Taxonomy" id="2838706"/>
    <lineage>
        <taxon>Bacteria</taxon>
        <taxon>Pseudomonadati</taxon>
        <taxon>Bacteroidota</taxon>
        <taxon>Bacteroidia</taxon>
        <taxon>Bacteroidales</taxon>
        <taxon>Odoribacteraceae</taxon>
        <taxon>Odoribacter</taxon>
    </lineage>
</organism>
<name>A0A9D1V1S1_9BACT</name>